<evidence type="ECO:0000259" key="1">
    <source>
        <dbReference type="Pfam" id="PF24500"/>
    </source>
</evidence>
<keyword evidence="3" id="KW-1185">Reference proteome</keyword>
<name>A0A103Y2Z6_CYNCS</name>
<dbReference type="EMBL" id="LEKV01003026">
    <property type="protein sequence ID" value="KVI01557.1"/>
    <property type="molecule type" value="Genomic_DNA"/>
</dbReference>
<protein>
    <recommendedName>
        <fullName evidence="1">DUF7589 domain-containing protein</fullName>
    </recommendedName>
</protein>
<evidence type="ECO:0000313" key="3">
    <source>
        <dbReference type="Proteomes" id="UP000243975"/>
    </source>
</evidence>
<dbReference type="InterPro" id="IPR056011">
    <property type="entry name" value="DUF7589"/>
</dbReference>
<dbReference type="Proteomes" id="UP000243975">
    <property type="component" value="Unassembled WGS sequence"/>
</dbReference>
<gene>
    <name evidence="2" type="ORF">Ccrd_020170</name>
</gene>
<sequence>KTPLDDHVFQKYSSLKAGHPGLRVEGSNLLAAVIVRVDKDVRDLLVAANFVLAASKAVADRRSSSQRKWWKAYARLYKKVKDEWWCEPGHGDWCTFLEKYTLYHDGMYH</sequence>
<comment type="caution">
    <text evidence="2">The sequence shown here is derived from an EMBL/GenBank/DDBJ whole genome shotgun (WGS) entry which is preliminary data.</text>
</comment>
<proteinExistence type="predicted"/>
<feature type="non-terminal residue" evidence="2">
    <location>
        <position position="109"/>
    </location>
</feature>
<dbReference type="AlphaFoldDB" id="A0A103Y2Z6"/>
<dbReference type="Pfam" id="PF24500">
    <property type="entry name" value="DUF7589"/>
    <property type="match status" value="1"/>
</dbReference>
<evidence type="ECO:0000313" key="2">
    <source>
        <dbReference type="EMBL" id="KVI01557.1"/>
    </source>
</evidence>
<reference evidence="2 3" key="1">
    <citation type="journal article" date="2016" name="Sci. Rep.">
        <title>The genome sequence of the outbreeding globe artichoke constructed de novo incorporating a phase-aware low-pass sequencing strategy of F1 progeny.</title>
        <authorList>
            <person name="Scaglione D."/>
            <person name="Reyes-Chin-Wo S."/>
            <person name="Acquadro A."/>
            <person name="Froenicke L."/>
            <person name="Portis E."/>
            <person name="Beitel C."/>
            <person name="Tirone M."/>
            <person name="Mauro R."/>
            <person name="Lo Monaco A."/>
            <person name="Mauromicale G."/>
            <person name="Faccioli P."/>
            <person name="Cattivelli L."/>
            <person name="Rieseberg L."/>
            <person name="Michelmore R."/>
            <person name="Lanteri S."/>
        </authorList>
    </citation>
    <scope>NUCLEOTIDE SEQUENCE [LARGE SCALE GENOMIC DNA]</scope>
    <source>
        <strain evidence="2">2C</strain>
    </source>
</reference>
<feature type="non-terminal residue" evidence="2">
    <location>
        <position position="1"/>
    </location>
</feature>
<dbReference type="STRING" id="59895.A0A103Y2Z6"/>
<accession>A0A103Y2Z6</accession>
<dbReference type="Gramene" id="KVI01557">
    <property type="protein sequence ID" value="KVI01557"/>
    <property type="gene ID" value="Ccrd_020170"/>
</dbReference>
<feature type="domain" description="DUF7589" evidence="1">
    <location>
        <begin position="10"/>
        <end position="109"/>
    </location>
</feature>
<organism evidence="2 3">
    <name type="scientific">Cynara cardunculus var. scolymus</name>
    <name type="common">Globe artichoke</name>
    <name type="synonym">Cynara scolymus</name>
    <dbReference type="NCBI Taxonomy" id="59895"/>
    <lineage>
        <taxon>Eukaryota</taxon>
        <taxon>Viridiplantae</taxon>
        <taxon>Streptophyta</taxon>
        <taxon>Embryophyta</taxon>
        <taxon>Tracheophyta</taxon>
        <taxon>Spermatophyta</taxon>
        <taxon>Magnoliopsida</taxon>
        <taxon>eudicotyledons</taxon>
        <taxon>Gunneridae</taxon>
        <taxon>Pentapetalae</taxon>
        <taxon>asterids</taxon>
        <taxon>campanulids</taxon>
        <taxon>Asterales</taxon>
        <taxon>Asteraceae</taxon>
        <taxon>Carduoideae</taxon>
        <taxon>Cardueae</taxon>
        <taxon>Carduinae</taxon>
        <taxon>Cynara</taxon>
    </lineage>
</organism>